<reference evidence="1 2" key="1">
    <citation type="journal article" date="2020" name="Genomics">
        <title>Complete, high-quality genomes from long-read metagenomic sequencing of two wolf lichen thalli reveals enigmatic genome architecture.</title>
        <authorList>
            <person name="McKenzie S.K."/>
            <person name="Walston R.F."/>
            <person name="Allen J.L."/>
        </authorList>
    </citation>
    <scope>NUCLEOTIDE SEQUENCE [LARGE SCALE GENOMIC DNA]</scope>
    <source>
        <strain evidence="1">WasteWater2</strain>
    </source>
</reference>
<name>A0A8H6L7E7_9LECA</name>
<dbReference type="Proteomes" id="UP000578531">
    <property type="component" value="Unassembled WGS sequence"/>
</dbReference>
<dbReference type="AlphaFoldDB" id="A0A8H6L7E7"/>
<proteinExistence type="predicted"/>
<dbReference type="InterPro" id="IPR006813">
    <property type="entry name" value="Glyco_trans_17"/>
</dbReference>
<organism evidence="1 2">
    <name type="scientific">Letharia columbiana</name>
    <dbReference type="NCBI Taxonomy" id="112416"/>
    <lineage>
        <taxon>Eukaryota</taxon>
        <taxon>Fungi</taxon>
        <taxon>Dikarya</taxon>
        <taxon>Ascomycota</taxon>
        <taxon>Pezizomycotina</taxon>
        <taxon>Lecanoromycetes</taxon>
        <taxon>OSLEUM clade</taxon>
        <taxon>Lecanoromycetidae</taxon>
        <taxon>Lecanorales</taxon>
        <taxon>Lecanorineae</taxon>
        <taxon>Parmeliaceae</taxon>
        <taxon>Letharia</taxon>
    </lineage>
</organism>
<dbReference type="PANTHER" id="PTHR12224:SF0">
    <property type="entry name" value="BETA-1,4-MANNOSYL-GLYCOPROTEIN 4-BETA-N-ACETYLGLUCOSAMINYLTRANSFERASE"/>
    <property type="match status" value="1"/>
</dbReference>
<keyword evidence="2" id="KW-1185">Reference proteome</keyword>
<gene>
    <name evidence="1" type="ORF">HO173_003530</name>
</gene>
<evidence type="ECO:0000313" key="2">
    <source>
        <dbReference type="Proteomes" id="UP000578531"/>
    </source>
</evidence>
<dbReference type="GO" id="GO:0006044">
    <property type="term" value="P:N-acetylglucosamine metabolic process"/>
    <property type="evidence" value="ECO:0007669"/>
    <property type="project" value="TreeGrafter"/>
</dbReference>
<sequence length="363" mass="42695">MRLSMLKRQILGLLAALILLYALSYVARDSYWYHEDKSNVPYKGPYTALIEADPSLGFLSLQDASTFCQRRRLDIYETRAQRRKVYDLFLINTELDWLEIRLNDLKEEVDYFVILESDTTFQENPKPLHFENNYSKFEPFHSKIIHRIVNFTDSSLPAGDTWEHERFTRNALFTQALTSLSGEQAPTQGDVLVIGDIDEIPRPSTLVTLRNCAFPPRVTLRSHFYYYSFQWLHRGEQWAHPQATFFNGLKDTIKPEDLRTGKPHVELYNAAWHCSSCMQTMKHLVNKIESFSHKGYNDPYILDPQRLLQRVRKGEDLFERETEVFDRVDDNMDVPRYLLQEGNRQKFAYMLDRDPPSANFQDS</sequence>
<accession>A0A8H6L7E7</accession>
<protein>
    <recommendedName>
        <fullName evidence="3">Glycosyltransferase family 17 protein</fullName>
    </recommendedName>
</protein>
<evidence type="ECO:0008006" key="3">
    <source>
        <dbReference type="Google" id="ProtNLM"/>
    </source>
</evidence>
<dbReference type="GO" id="GO:0016020">
    <property type="term" value="C:membrane"/>
    <property type="evidence" value="ECO:0007669"/>
    <property type="project" value="InterPro"/>
</dbReference>
<comment type="caution">
    <text evidence="1">The sequence shown here is derived from an EMBL/GenBank/DDBJ whole genome shotgun (WGS) entry which is preliminary data.</text>
</comment>
<dbReference type="PANTHER" id="PTHR12224">
    <property type="entry name" value="BETA-1,4-MANNOSYL-GLYCOPROTEIN BETA-1,4-N-ACETYLGLUCOSAMINYL-TRANSFERASE"/>
    <property type="match status" value="1"/>
</dbReference>
<evidence type="ECO:0000313" key="1">
    <source>
        <dbReference type="EMBL" id="KAF6238250.1"/>
    </source>
</evidence>
<dbReference type="OrthoDB" id="6474464at2759"/>
<dbReference type="RefSeq" id="XP_037167557.1">
    <property type="nucleotide sequence ID" value="XM_037305455.1"/>
</dbReference>
<dbReference type="GeneID" id="59285196"/>
<dbReference type="GO" id="GO:0003830">
    <property type="term" value="F:beta-1,4-mannosylglycoprotein 4-beta-N-acetylglucosaminyltransferase activity"/>
    <property type="evidence" value="ECO:0007669"/>
    <property type="project" value="InterPro"/>
</dbReference>
<dbReference type="EMBL" id="JACCJC010000010">
    <property type="protein sequence ID" value="KAF6238250.1"/>
    <property type="molecule type" value="Genomic_DNA"/>
</dbReference>
<dbReference type="Pfam" id="PF04724">
    <property type="entry name" value="Glyco_transf_17"/>
    <property type="match status" value="1"/>
</dbReference>